<dbReference type="AlphaFoldDB" id="A0A348W7I4"/>
<proteinExistence type="predicted"/>
<sequence>MATPVDCAYSVEGAGPPLFLIHGIGAARNTWAKALPVL</sequence>
<dbReference type="EMBL" id="DMVW01000018">
    <property type="protein sequence ID" value="HAR50496.1"/>
    <property type="molecule type" value="Genomic_DNA"/>
</dbReference>
<dbReference type="SUPFAM" id="SSF53474">
    <property type="entry name" value="alpha/beta-Hydrolases"/>
    <property type="match status" value="1"/>
</dbReference>
<protein>
    <submittedName>
        <fullName evidence="1">Alpha/beta hydrolase</fullName>
    </submittedName>
</protein>
<dbReference type="Proteomes" id="UP000264719">
    <property type="component" value="Unassembled WGS sequence"/>
</dbReference>
<dbReference type="InterPro" id="IPR029058">
    <property type="entry name" value="AB_hydrolase_fold"/>
</dbReference>
<feature type="non-terminal residue" evidence="1">
    <location>
        <position position="38"/>
    </location>
</feature>
<keyword evidence="1" id="KW-0378">Hydrolase</keyword>
<organism evidence="1 2">
    <name type="scientific">Roseovarius nubinhibens</name>
    <dbReference type="NCBI Taxonomy" id="314263"/>
    <lineage>
        <taxon>Bacteria</taxon>
        <taxon>Pseudomonadati</taxon>
        <taxon>Pseudomonadota</taxon>
        <taxon>Alphaproteobacteria</taxon>
        <taxon>Rhodobacterales</taxon>
        <taxon>Roseobacteraceae</taxon>
        <taxon>Roseovarius</taxon>
    </lineage>
</organism>
<evidence type="ECO:0000313" key="1">
    <source>
        <dbReference type="EMBL" id="HAR50496.1"/>
    </source>
</evidence>
<accession>A0A348W7I4</accession>
<comment type="caution">
    <text evidence="1">The sequence shown here is derived from an EMBL/GenBank/DDBJ whole genome shotgun (WGS) entry which is preliminary data.</text>
</comment>
<reference evidence="1 2" key="1">
    <citation type="journal article" date="2018" name="Nat. Biotechnol.">
        <title>A standardized bacterial taxonomy based on genome phylogeny substantially revises the tree of life.</title>
        <authorList>
            <person name="Parks D.H."/>
            <person name="Chuvochina M."/>
            <person name="Waite D.W."/>
            <person name="Rinke C."/>
            <person name="Skarshewski A."/>
            <person name="Chaumeil P.A."/>
            <person name="Hugenholtz P."/>
        </authorList>
    </citation>
    <scope>NUCLEOTIDE SEQUENCE [LARGE SCALE GENOMIC DNA]</scope>
    <source>
        <strain evidence="1">UBA9169</strain>
    </source>
</reference>
<name>A0A348W7I4_9RHOB</name>
<gene>
    <name evidence="1" type="ORF">DCS45_01300</name>
</gene>
<dbReference type="GO" id="GO:0016787">
    <property type="term" value="F:hydrolase activity"/>
    <property type="evidence" value="ECO:0007669"/>
    <property type="project" value="UniProtKB-KW"/>
</dbReference>
<evidence type="ECO:0000313" key="2">
    <source>
        <dbReference type="Proteomes" id="UP000264719"/>
    </source>
</evidence>